<feature type="compositionally biased region" description="Polar residues" evidence="13">
    <location>
        <begin position="209"/>
        <end position="219"/>
    </location>
</feature>
<evidence type="ECO:0000256" key="5">
    <source>
        <dbReference type="ARBA" id="ARBA00022692"/>
    </source>
</evidence>
<dbReference type="SUPFAM" id="SSF56935">
    <property type="entry name" value="Porins"/>
    <property type="match status" value="1"/>
</dbReference>
<evidence type="ECO:0000256" key="9">
    <source>
        <dbReference type="ARBA" id="ARBA00023136"/>
    </source>
</evidence>
<evidence type="ECO:0000313" key="17">
    <source>
        <dbReference type="EMBL" id="SLK08992.1"/>
    </source>
</evidence>
<dbReference type="GO" id="GO:0006826">
    <property type="term" value="P:iron ion transport"/>
    <property type="evidence" value="ECO:0007669"/>
    <property type="project" value="UniProtKB-KW"/>
</dbReference>
<protein>
    <submittedName>
        <fullName evidence="17">Iron complex outermembrane recepter protein</fullName>
    </submittedName>
</protein>
<dbReference type="GO" id="GO:0009279">
    <property type="term" value="C:cell outer membrane"/>
    <property type="evidence" value="ECO:0007669"/>
    <property type="project" value="UniProtKB-SubCell"/>
</dbReference>
<dbReference type="Pfam" id="PF07715">
    <property type="entry name" value="Plug"/>
    <property type="match status" value="1"/>
</dbReference>
<reference evidence="18" key="1">
    <citation type="submission" date="2017-02" db="EMBL/GenBank/DDBJ databases">
        <authorList>
            <person name="Varghese N."/>
            <person name="Submissions S."/>
        </authorList>
    </citation>
    <scope>NUCLEOTIDE SEQUENCE [LARGE SCALE GENOMIC DNA]</scope>
    <source>
        <strain evidence="18">SM117</strain>
    </source>
</reference>
<feature type="region of interest" description="Disordered" evidence="13">
    <location>
        <begin position="209"/>
        <end position="237"/>
    </location>
</feature>
<evidence type="ECO:0000256" key="12">
    <source>
        <dbReference type="RuleBase" id="RU003357"/>
    </source>
</evidence>
<keyword evidence="14" id="KW-0732">Signal</keyword>
<evidence type="ECO:0000256" key="7">
    <source>
        <dbReference type="ARBA" id="ARBA00023065"/>
    </source>
</evidence>
<evidence type="ECO:0000256" key="11">
    <source>
        <dbReference type="PROSITE-ProRule" id="PRU01360"/>
    </source>
</evidence>
<evidence type="ECO:0000256" key="3">
    <source>
        <dbReference type="ARBA" id="ARBA00022452"/>
    </source>
</evidence>
<dbReference type="PANTHER" id="PTHR32552">
    <property type="entry name" value="FERRICHROME IRON RECEPTOR-RELATED"/>
    <property type="match status" value="1"/>
</dbReference>
<dbReference type="InterPro" id="IPR039426">
    <property type="entry name" value="TonB-dep_rcpt-like"/>
</dbReference>
<dbReference type="InterPro" id="IPR000531">
    <property type="entry name" value="Beta-barrel_TonB"/>
</dbReference>
<evidence type="ECO:0000259" key="15">
    <source>
        <dbReference type="Pfam" id="PF00593"/>
    </source>
</evidence>
<accession>A0A1U6ILZ0</accession>
<evidence type="ECO:0000256" key="10">
    <source>
        <dbReference type="ARBA" id="ARBA00023237"/>
    </source>
</evidence>
<dbReference type="Gene3D" id="2.40.170.20">
    <property type="entry name" value="TonB-dependent receptor, beta-barrel domain"/>
    <property type="match status" value="1"/>
</dbReference>
<gene>
    <name evidence="17" type="ORF">SAMN06295987_10959</name>
</gene>
<evidence type="ECO:0000256" key="8">
    <source>
        <dbReference type="ARBA" id="ARBA00023077"/>
    </source>
</evidence>
<evidence type="ECO:0000259" key="16">
    <source>
        <dbReference type="Pfam" id="PF07715"/>
    </source>
</evidence>
<feature type="chain" id="PRO_5012820993" evidence="14">
    <location>
        <begin position="24"/>
        <end position="728"/>
    </location>
</feature>
<evidence type="ECO:0000256" key="6">
    <source>
        <dbReference type="ARBA" id="ARBA00023004"/>
    </source>
</evidence>
<comment type="similarity">
    <text evidence="11 12">Belongs to the TonB-dependent receptor family.</text>
</comment>
<keyword evidence="3 11" id="KW-1134">Transmembrane beta strand</keyword>
<keyword evidence="9 11" id="KW-0472">Membrane</keyword>
<evidence type="ECO:0000256" key="2">
    <source>
        <dbReference type="ARBA" id="ARBA00022448"/>
    </source>
</evidence>
<keyword evidence="10 11" id="KW-0998">Cell outer membrane</keyword>
<evidence type="ECO:0000256" key="4">
    <source>
        <dbReference type="ARBA" id="ARBA00022496"/>
    </source>
</evidence>
<name>A0A1U6ILZ0_9SPHN</name>
<keyword evidence="5 11" id="KW-0812">Transmembrane</keyword>
<dbReference type="PANTHER" id="PTHR32552:SF81">
    <property type="entry name" value="TONB-DEPENDENT OUTER MEMBRANE RECEPTOR"/>
    <property type="match status" value="1"/>
</dbReference>
<dbReference type="AlphaFoldDB" id="A0A1U6ILZ0"/>
<comment type="subcellular location">
    <subcellularLocation>
        <location evidence="1 11">Cell outer membrane</location>
        <topology evidence="1 11">Multi-pass membrane protein</topology>
    </subcellularLocation>
</comment>
<dbReference type="InterPro" id="IPR036942">
    <property type="entry name" value="Beta-barrel_TonB_sf"/>
</dbReference>
<feature type="signal peptide" evidence="14">
    <location>
        <begin position="1"/>
        <end position="23"/>
    </location>
</feature>
<dbReference type="Pfam" id="PF00593">
    <property type="entry name" value="TonB_dep_Rec_b-barrel"/>
    <property type="match status" value="1"/>
</dbReference>
<keyword evidence="8 12" id="KW-0798">TonB box</keyword>
<organism evidence="17 18">
    <name type="scientific">Novosphingobium mathurense</name>
    <dbReference type="NCBI Taxonomy" id="428990"/>
    <lineage>
        <taxon>Bacteria</taxon>
        <taxon>Pseudomonadati</taxon>
        <taxon>Pseudomonadota</taxon>
        <taxon>Alphaproteobacteria</taxon>
        <taxon>Sphingomonadales</taxon>
        <taxon>Sphingomonadaceae</taxon>
        <taxon>Novosphingobium</taxon>
    </lineage>
</organism>
<evidence type="ECO:0000256" key="14">
    <source>
        <dbReference type="SAM" id="SignalP"/>
    </source>
</evidence>
<dbReference type="InterPro" id="IPR012910">
    <property type="entry name" value="Plug_dom"/>
</dbReference>
<dbReference type="PROSITE" id="PS52016">
    <property type="entry name" value="TONB_DEPENDENT_REC_3"/>
    <property type="match status" value="1"/>
</dbReference>
<feature type="domain" description="TonB-dependent receptor-like beta-barrel" evidence="15">
    <location>
        <begin position="280"/>
        <end position="692"/>
    </location>
</feature>
<proteinExistence type="inferred from homology"/>
<keyword evidence="2 11" id="KW-0813">Transport</keyword>
<feature type="domain" description="TonB-dependent receptor plug" evidence="16">
    <location>
        <begin position="48"/>
        <end position="154"/>
    </location>
</feature>
<evidence type="ECO:0000256" key="13">
    <source>
        <dbReference type="SAM" id="MobiDB-lite"/>
    </source>
</evidence>
<evidence type="ECO:0000256" key="1">
    <source>
        <dbReference type="ARBA" id="ARBA00004571"/>
    </source>
</evidence>
<dbReference type="STRING" id="428990.SAMN06295987_10959"/>
<sequence length="728" mass="78748">MKLRALYFTTTAVALAVPSMAQAAAEQPPSSNEIQEIIVTAEKREANVQKTAIAIDVLSADTLGKRNVSDISALQSINPGLQMATSTTATIITVRGVSGRDTTEIGDPAVAVNIDGIFLQRPTGMNAAFFDVDRIEVLRGPQGTLYGRNATGGVINVVTNKPTSDFNGNAAVTVGNYQTINTEGAVNFPVSDTLALRASFMTRSHKGYRNNSIPSTGDVATTIPGVGDPSNRASLRGDDENTKAFRFQALYKPNDQLSWLVSGTLVHQGGVGPVAFGQSTTIANPPTSWSQAKAFPLNTVGDLNVTRRNVSTQIDYDFGPIKATYLFGYVYLDATHLNDNDGTANNSTSRGFYAFRRGETSEDLSHEFRLASTGSGPLSWQIGGFLYTQDVNVHSLNYQLPYVLRNFEFDVHVNSKAVFGQVNYELTDKLKVSGGLRWSKDEKSRTGGAWTGPSLTATYTSQPTLTFSPGDGISNDSSVTYHAGIDYQIAPRSLIYAKIDKGYKSGGFTSINQYGPESVVAYEIGSKNRFLNNSMQLNLTAFHYDYTDQQVSTLTAAGTEVLNAGSSRVNGIEAQLDWNATANDKLDLSVNWLDAKYKDFAVRVGSANVQQSGNRLIQAPVWALAGGYEHKFEMANGGTVTPRVDAVYRTESYFTFFNASTDRQRPYGTLDVSLTYDSPDGNWSVQLYGRNVTNTVYLAGVSTGSFIGTNTYIFAAPATFGARAQVKF</sequence>
<dbReference type="RefSeq" id="WP_079731628.1">
    <property type="nucleotide sequence ID" value="NZ_FVZE01000009.1"/>
</dbReference>
<keyword evidence="7" id="KW-0406">Ion transport</keyword>
<evidence type="ECO:0000313" key="18">
    <source>
        <dbReference type="Proteomes" id="UP000190989"/>
    </source>
</evidence>
<keyword evidence="18" id="KW-1185">Reference proteome</keyword>
<dbReference type="EMBL" id="FVZE01000009">
    <property type="protein sequence ID" value="SLK08992.1"/>
    <property type="molecule type" value="Genomic_DNA"/>
</dbReference>
<keyword evidence="6" id="KW-0408">Iron</keyword>
<dbReference type="Proteomes" id="UP000190989">
    <property type="component" value="Unassembled WGS sequence"/>
</dbReference>
<keyword evidence="4" id="KW-0410">Iron transport</keyword>